<dbReference type="InterPro" id="IPR000719">
    <property type="entry name" value="Prot_kinase_dom"/>
</dbReference>
<reference evidence="10" key="1">
    <citation type="submission" date="2023-04" db="EMBL/GenBank/DDBJ databases">
        <title>Candida boidinii NBRC 10035.</title>
        <authorList>
            <person name="Ichikawa N."/>
            <person name="Sato H."/>
            <person name="Tonouchi N."/>
        </authorList>
    </citation>
    <scope>NUCLEOTIDE SEQUENCE</scope>
    <source>
        <strain evidence="10">NBRC 10035</strain>
    </source>
</reference>
<evidence type="ECO:0000256" key="4">
    <source>
        <dbReference type="ARBA" id="ARBA00022777"/>
    </source>
</evidence>
<evidence type="ECO:0000256" key="5">
    <source>
        <dbReference type="ARBA" id="ARBA00022840"/>
    </source>
</evidence>
<proteinExistence type="inferred from homology"/>
<evidence type="ECO:0000256" key="3">
    <source>
        <dbReference type="ARBA" id="ARBA00022741"/>
    </source>
</evidence>
<evidence type="ECO:0000256" key="7">
    <source>
        <dbReference type="RuleBase" id="RU000304"/>
    </source>
</evidence>
<evidence type="ECO:0000256" key="1">
    <source>
        <dbReference type="ARBA" id="ARBA00022527"/>
    </source>
</evidence>
<dbReference type="EMBL" id="BSXN01000409">
    <property type="protein sequence ID" value="GME68410.1"/>
    <property type="molecule type" value="Genomic_DNA"/>
</dbReference>
<dbReference type="GO" id="GO:0030447">
    <property type="term" value="P:filamentous growth"/>
    <property type="evidence" value="ECO:0007669"/>
    <property type="project" value="UniProtKB-ARBA"/>
</dbReference>
<protein>
    <submittedName>
        <fullName evidence="10">Unnamed protein product</fullName>
    </submittedName>
</protein>
<dbReference type="Proteomes" id="UP001165120">
    <property type="component" value="Unassembled WGS sequence"/>
</dbReference>
<keyword evidence="5 6" id="KW-0067">ATP-binding</keyword>
<evidence type="ECO:0000313" key="10">
    <source>
        <dbReference type="EMBL" id="GME68410.1"/>
    </source>
</evidence>
<dbReference type="InterPro" id="IPR011009">
    <property type="entry name" value="Kinase-like_dom_sf"/>
</dbReference>
<keyword evidence="3 6" id="KW-0547">Nucleotide-binding</keyword>
<feature type="region of interest" description="Disordered" evidence="8">
    <location>
        <begin position="353"/>
        <end position="377"/>
    </location>
</feature>
<dbReference type="SMART" id="SM00220">
    <property type="entry name" value="S_TKc"/>
    <property type="match status" value="1"/>
</dbReference>
<evidence type="ECO:0000256" key="8">
    <source>
        <dbReference type="SAM" id="MobiDB-lite"/>
    </source>
</evidence>
<keyword evidence="2" id="KW-0808">Transferase</keyword>
<dbReference type="InterPro" id="IPR017441">
    <property type="entry name" value="Protein_kinase_ATP_BS"/>
</dbReference>
<dbReference type="PROSITE" id="PS00108">
    <property type="entry name" value="PROTEIN_KINASE_ST"/>
    <property type="match status" value="1"/>
</dbReference>
<dbReference type="InterPro" id="IPR008271">
    <property type="entry name" value="Ser/Thr_kinase_AS"/>
</dbReference>
<dbReference type="SUPFAM" id="SSF56112">
    <property type="entry name" value="Protein kinase-like (PK-like)"/>
    <property type="match status" value="1"/>
</dbReference>
<feature type="binding site" evidence="6">
    <location>
        <position position="62"/>
    </location>
    <ligand>
        <name>ATP</name>
        <dbReference type="ChEBI" id="CHEBI:30616"/>
    </ligand>
</feature>
<dbReference type="GO" id="GO:0005524">
    <property type="term" value="F:ATP binding"/>
    <property type="evidence" value="ECO:0007669"/>
    <property type="project" value="UniProtKB-UniRule"/>
</dbReference>
<dbReference type="FunFam" id="3.30.200.20:FF:000315">
    <property type="entry name" value="Calcium-dependent protein kinase 3"/>
    <property type="match status" value="1"/>
</dbReference>
<evidence type="ECO:0000259" key="9">
    <source>
        <dbReference type="PROSITE" id="PS50011"/>
    </source>
</evidence>
<dbReference type="PROSITE" id="PS00107">
    <property type="entry name" value="PROTEIN_KINASE_ATP"/>
    <property type="match status" value="1"/>
</dbReference>
<comment type="caution">
    <text evidence="10">The sequence shown here is derived from an EMBL/GenBank/DDBJ whole genome shotgun (WGS) entry which is preliminary data.</text>
</comment>
<dbReference type="PROSITE" id="PS50011">
    <property type="entry name" value="PROTEIN_KINASE_DOM"/>
    <property type="match status" value="1"/>
</dbReference>
<keyword evidence="11" id="KW-1185">Reference proteome</keyword>
<keyword evidence="1 7" id="KW-0723">Serine/threonine-protein kinase</keyword>
<dbReference type="CDD" id="cd05117">
    <property type="entry name" value="STKc_CAMK"/>
    <property type="match status" value="1"/>
</dbReference>
<dbReference type="Gene3D" id="1.10.510.10">
    <property type="entry name" value="Transferase(Phosphotransferase) domain 1"/>
    <property type="match status" value="1"/>
</dbReference>
<feature type="domain" description="Protein kinase" evidence="9">
    <location>
        <begin position="25"/>
        <end position="294"/>
    </location>
</feature>
<keyword evidence="4" id="KW-0418">Kinase</keyword>
<feature type="region of interest" description="Disordered" evidence="8">
    <location>
        <begin position="397"/>
        <end position="419"/>
    </location>
</feature>
<comment type="similarity">
    <text evidence="7">Belongs to the protein kinase superfamily.</text>
</comment>
<dbReference type="PANTHER" id="PTHR24347">
    <property type="entry name" value="SERINE/THREONINE-PROTEIN KINASE"/>
    <property type="match status" value="1"/>
</dbReference>
<sequence>MLAASNLLSKRHSPVYSAVYKKDLYEFHKTLGAGSFGTVKSGIVKATGQKVAVKIILKTVLKGHNELAEREIKFLATLQHPNIVKLIDWFESKHSYYIVTELALGGELFDRLVQRSFYSEWDAANIIYQLLLAVQYLHNHNVVHRDIKLENILYLTKEEDSPIVLADFGVAKQLANKDETLRGVAGSFGYIAPEIYAGEGYGDLYGLGSGGYTKSCDIWSIGVVAYTLIGGQPPIRSESPQAFLEEVKTNNFILFDPQYWEHISSEAKAFILSCMDIDYRRRPTIDQLLDSPWMQKFLAKGKEPVKEKAAVDENANIISNIREGFNATKKFREVVNIIMVQNKLKKLRELRDAEDKLEGNTPSSSNDNETGDSEDDFVFHNTSLSSFQLPNLKKLSINSDSGSGSGSTKSSKVPEVAAAKSKSLKSAFHSIVKAAKENQEKVLEYQKKEEENSK</sequence>
<dbReference type="AlphaFoldDB" id="A0A9W6SXT1"/>
<dbReference type="FunFam" id="1.10.510.10:FF:000571">
    <property type="entry name" value="Maternal embryonic leucine zipper kinase"/>
    <property type="match status" value="1"/>
</dbReference>
<evidence type="ECO:0000313" key="11">
    <source>
        <dbReference type="Proteomes" id="UP001165120"/>
    </source>
</evidence>
<dbReference type="GO" id="GO:0004674">
    <property type="term" value="F:protein serine/threonine kinase activity"/>
    <property type="evidence" value="ECO:0007669"/>
    <property type="project" value="UniProtKB-KW"/>
</dbReference>
<evidence type="ECO:0000256" key="2">
    <source>
        <dbReference type="ARBA" id="ARBA00022679"/>
    </source>
</evidence>
<accession>A0A9W6SXT1</accession>
<name>A0A9W6SXT1_CANBO</name>
<gene>
    <name evidence="10" type="ORF">Cboi02_000163900</name>
</gene>
<evidence type="ECO:0000256" key="6">
    <source>
        <dbReference type="PROSITE-ProRule" id="PRU10141"/>
    </source>
</evidence>
<dbReference type="Pfam" id="PF00069">
    <property type="entry name" value="Pkinase"/>
    <property type="match status" value="1"/>
</dbReference>
<organism evidence="10 11">
    <name type="scientific">Candida boidinii</name>
    <name type="common">Yeast</name>
    <dbReference type="NCBI Taxonomy" id="5477"/>
    <lineage>
        <taxon>Eukaryota</taxon>
        <taxon>Fungi</taxon>
        <taxon>Dikarya</taxon>
        <taxon>Ascomycota</taxon>
        <taxon>Saccharomycotina</taxon>
        <taxon>Pichiomycetes</taxon>
        <taxon>Pichiales</taxon>
        <taxon>Pichiaceae</taxon>
        <taxon>Ogataea</taxon>
        <taxon>Ogataea/Candida clade</taxon>
    </lineage>
</organism>